<organism evidence="3 4">
    <name type="scientific">Fukomys damarensis</name>
    <name type="common">Damaraland mole rat</name>
    <name type="synonym">Cryptomys damarensis</name>
    <dbReference type="NCBI Taxonomy" id="885580"/>
    <lineage>
        <taxon>Eukaryota</taxon>
        <taxon>Metazoa</taxon>
        <taxon>Chordata</taxon>
        <taxon>Craniata</taxon>
        <taxon>Vertebrata</taxon>
        <taxon>Euteleostomi</taxon>
        <taxon>Mammalia</taxon>
        <taxon>Eutheria</taxon>
        <taxon>Euarchontoglires</taxon>
        <taxon>Glires</taxon>
        <taxon>Rodentia</taxon>
        <taxon>Hystricomorpha</taxon>
        <taxon>Bathyergidae</taxon>
        <taxon>Fukomys</taxon>
    </lineage>
</organism>
<dbReference type="Gene3D" id="2.60.40.10">
    <property type="entry name" value="Immunoglobulins"/>
    <property type="match status" value="3"/>
</dbReference>
<dbReference type="InterPro" id="IPR036116">
    <property type="entry name" value="FN3_sf"/>
</dbReference>
<reference evidence="3 4" key="1">
    <citation type="submission" date="2013-11" db="EMBL/GenBank/DDBJ databases">
        <title>The Damaraland mole rat (Fukomys damarensis) genome and evolution of African mole rats.</title>
        <authorList>
            <person name="Gladyshev V.N."/>
            <person name="Fang X."/>
        </authorList>
    </citation>
    <scope>NUCLEOTIDE SEQUENCE [LARGE SCALE GENOMIC DNA]</scope>
    <source>
        <tissue evidence="3">Liver</tissue>
    </source>
</reference>
<feature type="region of interest" description="Disordered" evidence="1">
    <location>
        <begin position="50"/>
        <end position="70"/>
    </location>
</feature>
<dbReference type="EMBL" id="KN123950">
    <property type="protein sequence ID" value="KFO22756.1"/>
    <property type="molecule type" value="Genomic_DNA"/>
</dbReference>
<dbReference type="SUPFAM" id="SSF49265">
    <property type="entry name" value="Fibronectin type III"/>
    <property type="match status" value="1"/>
</dbReference>
<feature type="compositionally biased region" description="Basic and acidic residues" evidence="1">
    <location>
        <begin position="493"/>
        <end position="514"/>
    </location>
</feature>
<evidence type="ECO:0000259" key="2">
    <source>
        <dbReference type="Pfam" id="PF18611"/>
    </source>
</evidence>
<protein>
    <submittedName>
        <fullName evidence="3">Interleukin-3 receptor subunit alpha</fullName>
    </submittedName>
</protein>
<evidence type="ECO:0000256" key="1">
    <source>
        <dbReference type="SAM" id="MobiDB-lite"/>
    </source>
</evidence>
<feature type="domain" description="IL-3 receptor alpha chain N-terminal" evidence="2">
    <location>
        <begin position="269"/>
        <end position="339"/>
    </location>
</feature>
<dbReference type="CDD" id="cd00063">
    <property type="entry name" value="FN3"/>
    <property type="match status" value="1"/>
</dbReference>
<dbReference type="Gene3D" id="2.60.40.3850">
    <property type="match status" value="1"/>
</dbReference>
<keyword evidence="3" id="KW-0675">Receptor</keyword>
<evidence type="ECO:0000313" key="4">
    <source>
        <dbReference type="Proteomes" id="UP000028990"/>
    </source>
</evidence>
<accession>A0A091DJ12</accession>
<feature type="region of interest" description="Disordered" evidence="1">
    <location>
        <begin position="493"/>
        <end position="532"/>
    </location>
</feature>
<dbReference type="InterPro" id="IPR040907">
    <property type="entry name" value="IL3Ra_N"/>
</dbReference>
<proteinExistence type="predicted"/>
<dbReference type="Pfam" id="PF18611">
    <property type="entry name" value="IL3Ra_N"/>
    <property type="match status" value="1"/>
</dbReference>
<dbReference type="InterPro" id="IPR013783">
    <property type="entry name" value="Ig-like_fold"/>
</dbReference>
<keyword evidence="4" id="KW-1185">Reference proteome</keyword>
<sequence>MLRQGGSVLLQALDDDTYFCSFPNLVLHRGASFEVHTVLGGATFQEALRFDNPGSGPQRDPRPAPQTLSGFLSDSARLSGSSRKEAEAECPQYLLDSKGLRVGCHFTRLGGEPKTSDNYFFLVNGTSSEATIPFLDTLPFVAFLIEKYTPPANVSVSPAGMGFVVHWDNPARRFDQSPSTLFYELDIRRKGDAAETQPHAMPIMAVMEEDVSPPKVILSVNIAPLNFVPGSPQHLAPGLPWLAVGPGSGGIREPSRKLMENGCEPAAPIGSLRVEPDSRKLTWDVLGNLSGIECSKGASIFRMAYENKLCHFETMSLCTVTNYTVRVTQPPFSSWILFPEPERLLPPNISTECNGTHAHMSWPPPRSHFQRNFKYELQTRQSISTNEFHLPNPGKYTVRIRACYRSNRWTAWGPLRTFECGPAESTSTRLWRTSVLGALGTLVLVVLAALLCKSTKAVSSPALGRGSCTDPDRVLTWHEVSACGSRAVWNLQPDRELEPPHGQRDTDCDGERPGRPRHTSLVPPSPRSNSAL</sequence>
<name>A0A091DJ12_FUKDA</name>
<dbReference type="InterPro" id="IPR003961">
    <property type="entry name" value="FN3_dom"/>
</dbReference>
<evidence type="ECO:0000313" key="3">
    <source>
        <dbReference type="EMBL" id="KFO22756.1"/>
    </source>
</evidence>
<dbReference type="AlphaFoldDB" id="A0A091DJ12"/>
<gene>
    <name evidence="3" type="ORF">H920_15839</name>
</gene>
<dbReference type="Proteomes" id="UP000028990">
    <property type="component" value="Unassembled WGS sequence"/>
</dbReference>